<protein>
    <recommendedName>
        <fullName evidence="3">HPr kinase</fullName>
    </recommendedName>
</protein>
<dbReference type="AlphaFoldDB" id="A0A1Z4JHN4"/>
<sequence>MKFQSILQAATDELRHISNTQLTLELVTELPLNSGAGSIYKNSSAQNTSHHYWIPWTEEMGAWIDANGHHAILVVVESAPIENIQGSPVLCFAAHIAATCLGLQGQIALHANVVALDGVAIAFAGCSGKGKSTLTTYCVSRGASFVTDDVLVVNDQGQVRPGSPRIKLFPHTGESFGLDASETTTYKIHYAIEQLGITPQNQSFPLGTIYLLEESDRIYIEQLSPSQALLDLLIHSYHVTEIMPDQPSLFYAYTNLVAQVPVKKLFYPRSFESLPKLYDFLQTETHSFTPQLL</sequence>
<name>A0A1Z4JHN4_LEPBY</name>
<accession>A0A1Z4JHN4</accession>
<evidence type="ECO:0000313" key="1">
    <source>
        <dbReference type="EMBL" id="BAY56188.1"/>
    </source>
</evidence>
<dbReference type="InterPro" id="IPR027417">
    <property type="entry name" value="P-loop_NTPase"/>
</dbReference>
<keyword evidence="2" id="KW-1185">Reference proteome</keyword>
<dbReference type="Gene3D" id="3.40.50.300">
    <property type="entry name" value="P-loop containing nucleotide triphosphate hydrolases"/>
    <property type="match status" value="1"/>
</dbReference>
<dbReference type="Proteomes" id="UP000217895">
    <property type="component" value="Chromosome"/>
</dbReference>
<proteinExistence type="predicted"/>
<evidence type="ECO:0000313" key="2">
    <source>
        <dbReference type="Proteomes" id="UP000217895"/>
    </source>
</evidence>
<dbReference type="SUPFAM" id="SSF53795">
    <property type="entry name" value="PEP carboxykinase-like"/>
    <property type="match status" value="1"/>
</dbReference>
<evidence type="ECO:0008006" key="3">
    <source>
        <dbReference type="Google" id="ProtNLM"/>
    </source>
</evidence>
<dbReference type="EMBL" id="AP018203">
    <property type="protein sequence ID" value="BAY56188.1"/>
    <property type="molecule type" value="Genomic_DNA"/>
</dbReference>
<organism evidence="1 2">
    <name type="scientific">Leptolyngbya boryana NIES-2135</name>
    <dbReference type="NCBI Taxonomy" id="1973484"/>
    <lineage>
        <taxon>Bacteria</taxon>
        <taxon>Bacillati</taxon>
        <taxon>Cyanobacteriota</taxon>
        <taxon>Cyanophyceae</taxon>
        <taxon>Leptolyngbyales</taxon>
        <taxon>Leptolyngbyaceae</taxon>
        <taxon>Leptolyngbya group</taxon>
        <taxon>Leptolyngbya</taxon>
    </lineage>
</organism>
<reference evidence="1 2" key="1">
    <citation type="submission" date="2017-06" db="EMBL/GenBank/DDBJ databases">
        <title>Genome sequencing of cyanobaciteial culture collection at National Institute for Environmental Studies (NIES).</title>
        <authorList>
            <person name="Hirose Y."/>
            <person name="Shimura Y."/>
            <person name="Fujisawa T."/>
            <person name="Nakamura Y."/>
            <person name="Kawachi M."/>
        </authorList>
    </citation>
    <scope>NUCLEOTIDE SEQUENCE [LARGE SCALE GENOMIC DNA]</scope>
    <source>
        <strain evidence="1 2">NIES-2135</strain>
    </source>
</reference>
<gene>
    <name evidence="1" type="ORF">NIES2135_30180</name>
</gene>